<feature type="signal peptide" evidence="2">
    <location>
        <begin position="1"/>
        <end position="18"/>
    </location>
</feature>
<dbReference type="OrthoDB" id="3544355at2759"/>
<protein>
    <submittedName>
        <fullName evidence="3">Uncharacterized protein</fullName>
    </submittedName>
</protein>
<keyword evidence="4" id="KW-1185">Reference proteome</keyword>
<comment type="caution">
    <text evidence="3">The sequence shown here is derived from an EMBL/GenBank/DDBJ whole genome shotgun (WGS) entry which is preliminary data.</text>
</comment>
<dbReference type="EMBL" id="JAFJYH010000008">
    <property type="protein sequence ID" value="KAG4425750.1"/>
    <property type="molecule type" value="Genomic_DNA"/>
</dbReference>
<feature type="region of interest" description="Disordered" evidence="1">
    <location>
        <begin position="210"/>
        <end position="234"/>
    </location>
</feature>
<accession>A0A8H8BVL3</accession>
<gene>
    <name evidence="3" type="ORF">IFR04_001212</name>
</gene>
<proteinExistence type="predicted"/>
<name>A0A8H8BVL3_9HELO</name>
<feature type="chain" id="PRO_5034473676" evidence="2">
    <location>
        <begin position="19"/>
        <end position="260"/>
    </location>
</feature>
<evidence type="ECO:0000313" key="3">
    <source>
        <dbReference type="EMBL" id="KAG4425750.1"/>
    </source>
</evidence>
<evidence type="ECO:0000313" key="4">
    <source>
        <dbReference type="Proteomes" id="UP000664132"/>
    </source>
</evidence>
<sequence>MAPHVFFLVSLVTSLTLAAPAPARPAAAIPPCYEIVITTGTLPTPTKSPLTPQTAAQIITTRISVVTPAPELRHRQLKPITNGPGGWSVDTLPTETETDYYWDGETPYSWPAGEYPPWLPANGGTIINTGRLTVTLDRRAGAEGDEKRQLSWGNSVLPVATEPGWWGEGKTFTFAGQTFTLGGTGVLTITLGKPPRDSGARTAALEDRQELSYEGGSTRGGEGIETASDRPTVTYTDMNGEVQTLTAGGSDSLSFTQPPA</sequence>
<reference evidence="3" key="1">
    <citation type="submission" date="2021-02" db="EMBL/GenBank/DDBJ databases">
        <title>Genome sequence Cadophora malorum strain M34.</title>
        <authorList>
            <person name="Stefanovic E."/>
            <person name="Vu D."/>
            <person name="Scully C."/>
            <person name="Dijksterhuis J."/>
            <person name="Roader J."/>
            <person name="Houbraken J."/>
        </authorList>
    </citation>
    <scope>NUCLEOTIDE SEQUENCE</scope>
    <source>
        <strain evidence="3">M34</strain>
    </source>
</reference>
<evidence type="ECO:0000256" key="2">
    <source>
        <dbReference type="SAM" id="SignalP"/>
    </source>
</evidence>
<organism evidence="3 4">
    <name type="scientific">Cadophora malorum</name>
    <dbReference type="NCBI Taxonomy" id="108018"/>
    <lineage>
        <taxon>Eukaryota</taxon>
        <taxon>Fungi</taxon>
        <taxon>Dikarya</taxon>
        <taxon>Ascomycota</taxon>
        <taxon>Pezizomycotina</taxon>
        <taxon>Leotiomycetes</taxon>
        <taxon>Helotiales</taxon>
        <taxon>Ploettnerulaceae</taxon>
        <taxon>Cadophora</taxon>
    </lineage>
</organism>
<dbReference type="Proteomes" id="UP000664132">
    <property type="component" value="Unassembled WGS sequence"/>
</dbReference>
<keyword evidence="2" id="KW-0732">Signal</keyword>
<evidence type="ECO:0000256" key="1">
    <source>
        <dbReference type="SAM" id="MobiDB-lite"/>
    </source>
</evidence>
<dbReference type="AlphaFoldDB" id="A0A8H8BVL3"/>